<evidence type="ECO:0000256" key="2">
    <source>
        <dbReference type="ARBA" id="ARBA00022723"/>
    </source>
</evidence>
<keyword evidence="3 6" id="KW-0378">Hydrolase</keyword>
<dbReference type="Pfam" id="PF00383">
    <property type="entry name" value="dCMP_cyt_deam_1"/>
    <property type="match status" value="1"/>
</dbReference>
<comment type="caution">
    <text evidence="6">The sequence shown here is derived from an EMBL/GenBank/DDBJ whole genome shotgun (WGS) entry which is preliminary data.</text>
</comment>
<dbReference type="GO" id="GO:0008892">
    <property type="term" value="F:guanine deaminase activity"/>
    <property type="evidence" value="ECO:0007669"/>
    <property type="project" value="UniProtKB-EC"/>
</dbReference>
<reference evidence="6" key="1">
    <citation type="submission" date="2019-08" db="EMBL/GenBank/DDBJ databases">
        <authorList>
            <person name="Kucharzyk K."/>
            <person name="Murdoch R.W."/>
            <person name="Higgins S."/>
            <person name="Loffler F."/>
        </authorList>
    </citation>
    <scope>NUCLEOTIDE SEQUENCE</scope>
</reference>
<dbReference type="Gene3D" id="3.40.140.10">
    <property type="entry name" value="Cytidine Deaminase, domain 2"/>
    <property type="match status" value="1"/>
</dbReference>
<keyword evidence="2" id="KW-0479">Metal-binding</keyword>
<dbReference type="EMBL" id="VSSQ01010649">
    <property type="protein sequence ID" value="MPM44867.1"/>
    <property type="molecule type" value="Genomic_DNA"/>
</dbReference>
<proteinExistence type="inferred from homology"/>
<evidence type="ECO:0000256" key="4">
    <source>
        <dbReference type="ARBA" id="ARBA00022833"/>
    </source>
</evidence>
<dbReference type="FunFam" id="3.40.140.10:FF:000011">
    <property type="entry name" value="tRNA-specific adenosine deaminase"/>
    <property type="match status" value="1"/>
</dbReference>
<name>A0A644ZVT0_9ZZZZ</name>
<accession>A0A644ZVT0</accession>
<dbReference type="EC" id="3.5.4.3" evidence="6"/>
<protein>
    <submittedName>
        <fullName evidence="6">Guanine deaminase</fullName>
        <ecNumber evidence="6">3.5.4.3</ecNumber>
    </submittedName>
</protein>
<evidence type="ECO:0000256" key="1">
    <source>
        <dbReference type="ARBA" id="ARBA00006576"/>
    </source>
</evidence>
<dbReference type="AlphaFoldDB" id="A0A644ZVT0"/>
<dbReference type="PANTHER" id="PTHR11079:SF161">
    <property type="entry name" value="CMP_DCMP-TYPE DEAMINASE DOMAIN-CONTAINING PROTEIN"/>
    <property type="match status" value="1"/>
</dbReference>
<gene>
    <name evidence="6" type="primary">guaD_14</name>
    <name evidence="6" type="ORF">SDC9_91549</name>
</gene>
<evidence type="ECO:0000256" key="3">
    <source>
        <dbReference type="ARBA" id="ARBA00022801"/>
    </source>
</evidence>
<feature type="domain" description="CMP/dCMP-type deaminase" evidence="5">
    <location>
        <begin position="1"/>
        <end position="107"/>
    </location>
</feature>
<evidence type="ECO:0000313" key="6">
    <source>
        <dbReference type="EMBL" id="MPM44867.1"/>
    </source>
</evidence>
<dbReference type="GO" id="GO:0046872">
    <property type="term" value="F:metal ion binding"/>
    <property type="evidence" value="ECO:0007669"/>
    <property type="project" value="UniProtKB-KW"/>
</dbReference>
<dbReference type="InterPro" id="IPR002125">
    <property type="entry name" value="CMP_dCMP_dom"/>
</dbReference>
<organism evidence="6">
    <name type="scientific">bioreactor metagenome</name>
    <dbReference type="NCBI Taxonomy" id="1076179"/>
    <lineage>
        <taxon>unclassified sequences</taxon>
        <taxon>metagenomes</taxon>
        <taxon>ecological metagenomes</taxon>
    </lineage>
</organism>
<dbReference type="CDD" id="cd01285">
    <property type="entry name" value="nucleoside_deaminase"/>
    <property type="match status" value="1"/>
</dbReference>
<evidence type="ECO:0000259" key="5">
    <source>
        <dbReference type="PROSITE" id="PS51747"/>
    </source>
</evidence>
<dbReference type="SUPFAM" id="SSF53927">
    <property type="entry name" value="Cytidine deaminase-like"/>
    <property type="match status" value="1"/>
</dbReference>
<dbReference type="GO" id="GO:0006152">
    <property type="term" value="P:purine nucleoside catabolic process"/>
    <property type="evidence" value="ECO:0007669"/>
    <property type="project" value="TreeGrafter"/>
</dbReference>
<keyword evidence="4" id="KW-0862">Zinc</keyword>
<comment type="similarity">
    <text evidence="1">Belongs to the cytidine and deoxycytidylate deaminase family.</text>
</comment>
<dbReference type="GO" id="GO:0047974">
    <property type="term" value="F:guanosine deaminase activity"/>
    <property type="evidence" value="ECO:0007669"/>
    <property type="project" value="TreeGrafter"/>
</dbReference>
<dbReference type="InterPro" id="IPR016193">
    <property type="entry name" value="Cytidine_deaminase-like"/>
</dbReference>
<dbReference type="PANTHER" id="PTHR11079">
    <property type="entry name" value="CYTOSINE DEAMINASE FAMILY MEMBER"/>
    <property type="match status" value="1"/>
</dbReference>
<sequence>MSINLMREAIKEAETNLLTDEGGPFGAIVVKNGAIIGKGRNMVLKNNDPTCHAEVEAIREACRKLGTYDLTGCELYASSMCLGAIIWANIKKVYYANSAEDAGAIGFRDDYIYDFIEGKCKDKQVLELDQLGREEAMETFKRYQSANKTIY</sequence>
<dbReference type="PROSITE" id="PS51747">
    <property type="entry name" value="CYT_DCMP_DEAMINASES_2"/>
    <property type="match status" value="1"/>
</dbReference>